<evidence type="ECO:0000313" key="2">
    <source>
        <dbReference type="EMBL" id="GIG03731.1"/>
    </source>
</evidence>
<keyword evidence="3" id="KW-1185">Reference proteome</keyword>
<gene>
    <name evidence="2" type="ORF">Cco03nite_04310</name>
</gene>
<organism evidence="2 3">
    <name type="scientific">Catellatospora coxensis</name>
    <dbReference type="NCBI Taxonomy" id="310354"/>
    <lineage>
        <taxon>Bacteria</taxon>
        <taxon>Bacillati</taxon>
        <taxon>Actinomycetota</taxon>
        <taxon>Actinomycetes</taxon>
        <taxon>Micromonosporales</taxon>
        <taxon>Micromonosporaceae</taxon>
        <taxon>Catellatospora</taxon>
    </lineage>
</organism>
<sequence length="141" mass="15572">MRFNRRQLIAVALAVVVSLAGCAPPDGPSDEEILAVGTKALDAVPMPADWRPRGRSAERVRSHLAWHRYYNAPGSHVEVLLTIDRLMTEAGWTRGDDCLGPDGKCFYYETADFHVMPTATDTVCEGIPAPCSSVQLWMSRR</sequence>
<feature type="signal peptide" evidence="1">
    <location>
        <begin position="1"/>
        <end position="22"/>
    </location>
</feature>
<dbReference type="RefSeq" id="WP_203688198.1">
    <property type="nucleotide sequence ID" value="NZ_BAAALC010000001.1"/>
</dbReference>
<keyword evidence="1" id="KW-0732">Signal</keyword>
<protein>
    <recommendedName>
        <fullName evidence="4">Lipoprotein</fullName>
    </recommendedName>
</protein>
<dbReference type="PROSITE" id="PS51257">
    <property type="entry name" value="PROKAR_LIPOPROTEIN"/>
    <property type="match status" value="1"/>
</dbReference>
<accession>A0A8J3P6R1</accession>
<proteinExistence type="predicted"/>
<comment type="caution">
    <text evidence="2">The sequence shown here is derived from an EMBL/GenBank/DDBJ whole genome shotgun (WGS) entry which is preliminary data.</text>
</comment>
<evidence type="ECO:0000256" key="1">
    <source>
        <dbReference type="SAM" id="SignalP"/>
    </source>
</evidence>
<dbReference type="EMBL" id="BONI01000002">
    <property type="protein sequence ID" value="GIG03731.1"/>
    <property type="molecule type" value="Genomic_DNA"/>
</dbReference>
<dbReference type="Proteomes" id="UP000630887">
    <property type="component" value="Unassembled WGS sequence"/>
</dbReference>
<feature type="chain" id="PRO_5035152089" description="Lipoprotein" evidence="1">
    <location>
        <begin position="23"/>
        <end position="141"/>
    </location>
</feature>
<evidence type="ECO:0008006" key="4">
    <source>
        <dbReference type="Google" id="ProtNLM"/>
    </source>
</evidence>
<name>A0A8J3P6R1_9ACTN</name>
<reference evidence="2 3" key="1">
    <citation type="submission" date="2021-01" db="EMBL/GenBank/DDBJ databases">
        <title>Whole genome shotgun sequence of Catellatospora coxensis NBRC 107359.</title>
        <authorList>
            <person name="Komaki H."/>
            <person name="Tamura T."/>
        </authorList>
    </citation>
    <scope>NUCLEOTIDE SEQUENCE [LARGE SCALE GENOMIC DNA]</scope>
    <source>
        <strain evidence="2 3">NBRC 107359</strain>
    </source>
</reference>
<evidence type="ECO:0000313" key="3">
    <source>
        <dbReference type="Proteomes" id="UP000630887"/>
    </source>
</evidence>
<dbReference type="AlphaFoldDB" id="A0A8J3P6R1"/>